<keyword evidence="2" id="KW-1185">Reference proteome</keyword>
<dbReference type="Proteomes" id="UP000033393">
    <property type="component" value="Unassembled WGS sequence"/>
</dbReference>
<dbReference type="AlphaFoldDB" id="A0A0F0H6B1"/>
<evidence type="ECO:0000313" key="1">
    <source>
        <dbReference type="EMBL" id="KJK49857.1"/>
    </source>
</evidence>
<proteinExistence type="predicted"/>
<dbReference type="PATRIC" id="fig|68170.10.peg.2108"/>
<gene>
    <name evidence="1" type="ORF">UK23_12655</name>
</gene>
<evidence type="ECO:0000313" key="2">
    <source>
        <dbReference type="Proteomes" id="UP000033393"/>
    </source>
</evidence>
<accession>A0A0F0H6B1</accession>
<dbReference type="OrthoDB" id="3476420at2"/>
<dbReference type="InterPro" id="IPR029074">
    <property type="entry name" value="Imm49"/>
</dbReference>
<dbReference type="EMBL" id="JYJG01000071">
    <property type="protein sequence ID" value="KJK49857.1"/>
    <property type="molecule type" value="Genomic_DNA"/>
</dbReference>
<dbReference type="RefSeq" id="WP_045311659.1">
    <property type="nucleotide sequence ID" value="NZ_JYJG01000071.1"/>
</dbReference>
<name>A0A0F0H6B1_LENAE</name>
<reference evidence="1 2" key="1">
    <citation type="submission" date="2015-02" db="EMBL/GenBank/DDBJ databases">
        <authorList>
            <person name="Ju K.-S."/>
            <person name="Doroghazi J.R."/>
            <person name="Metcalf W."/>
        </authorList>
    </citation>
    <scope>NUCLEOTIDE SEQUENCE [LARGE SCALE GENOMIC DNA]</scope>
    <source>
        <strain evidence="1 2">NRRL B-16140</strain>
    </source>
</reference>
<protein>
    <submittedName>
        <fullName evidence="1">Uncharacterized protein</fullName>
    </submittedName>
</protein>
<sequence length="288" mass="32337">MATRAVTRHQLQVPSTEGVDARIANSVQTDLANVENDPHTFNRLLSALQRLVGWRCYLDPTANKVETWEATVMAMQTANAIFEIANAGAGEVRVLIGEQTVTVPAGSTWDIANAGNWVTAYYLAVICREQDRLKMLAETPIDLLRASGADFDEYIYAWVDTLQTYWQEGPDIGAKLQTAIEGTDPNVAEVSENLMLKVLFPPINLFYRFLENQREEFNAALAQALELHKEYWDTPDEGRNYMPNGAVPLGVLAMTCFAYDAEFPIEVESDYLPKHLVQRTWLGEFPTK</sequence>
<comment type="caution">
    <text evidence="1">The sequence shown here is derived from an EMBL/GenBank/DDBJ whole genome shotgun (WGS) entry which is preliminary data.</text>
</comment>
<organism evidence="1 2">
    <name type="scientific">Lentzea aerocolonigenes</name>
    <name type="common">Lechevalieria aerocolonigenes</name>
    <name type="synonym">Saccharothrix aerocolonigenes</name>
    <dbReference type="NCBI Taxonomy" id="68170"/>
    <lineage>
        <taxon>Bacteria</taxon>
        <taxon>Bacillati</taxon>
        <taxon>Actinomycetota</taxon>
        <taxon>Actinomycetes</taxon>
        <taxon>Pseudonocardiales</taxon>
        <taxon>Pseudonocardiaceae</taxon>
        <taxon>Lentzea</taxon>
    </lineage>
</organism>
<dbReference type="Pfam" id="PF15575">
    <property type="entry name" value="Imm49"/>
    <property type="match status" value="1"/>
</dbReference>